<gene>
    <name evidence="2" type="ORF">SAMN05444165_1474</name>
</gene>
<protein>
    <recommendedName>
        <fullName evidence="4">Fis family transcriptional regulator</fullName>
    </recommendedName>
</protein>
<evidence type="ECO:0000256" key="1">
    <source>
        <dbReference type="SAM" id="MobiDB-lite"/>
    </source>
</evidence>
<organism evidence="2 3">
    <name type="scientific">Paraburkholderia phenazinium</name>
    <dbReference type="NCBI Taxonomy" id="60549"/>
    <lineage>
        <taxon>Bacteria</taxon>
        <taxon>Pseudomonadati</taxon>
        <taxon>Pseudomonadota</taxon>
        <taxon>Betaproteobacteria</taxon>
        <taxon>Burkholderiales</taxon>
        <taxon>Burkholderiaceae</taxon>
        <taxon>Paraburkholderia</taxon>
    </lineage>
</organism>
<feature type="region of interest" description="Disordered" evidence="1">
    <location>
        <begin position="1"/>
        <end position="20"/>
    </location>
</feature>
<keyword evidence="3" id="KW-1185">Reference proteome</keyword>
<accession>A0A1N6HN05</accession>
<dbReference type="RefSeq" id="WP_074295019.1">
    <property type="nucleotide sequence ID" value="NZ_FSRU01000001.1"/>
</dbReference>
<dbReference type="AlphaFoldDB" id="A0A1N6HN05"/>
<proteinExistence type="predicted"/>
<dbReference type="OrthoDB" id="9012348at2"/>
<reference evidence="2 3" key="1">
    <citation type="submission" date="2016-11" db="EMBL/GenBank/DDBJ databases">
        <authorList>
            <person name="Jaros S."/>
            <person name="Januszkiewicz K."/>
            <person name="Wedrychowicz H."/>
        </authorList>
    </citation>
    <scope>NUCLEOTIDE SEQUENCE [LARGE SCALE GENOMIC DNA]</scope>
    <source>
        <strain evidence="2 3">GAS95</strain>
    </source>
</reference>
<dbReference type="Proteomes" id="UP000185151">
    <property type="component" value="Unassembled WGS sequence"/>
</dbReference>
<evidence type="ECO:0000313" key="2">
    <source>
        <dbReference type="EMBL" id="SIO21069.1"/>
    </source>
</evidence>
<name>A0A1N6HN05_9BURK</name>
<evidence type="ECO:0008006" key="4">
    <source>
        <dbReference type="Google" id="ProtNLM"/>
    </source>
</evidence>
<evidence type="ECO:0000313" key="3">
    <source>
        <dbReference type="Proteomes" id="UP000185151"/>
    </source>
</evidence>
<sequence>MNKRKHAVRRSSGGKSAAKARLLPPTAQSIRAQSLRGHLALEALRVGSGNGHLLSELIHVLYVAWYLQEAGFGVAGAALYAQAEQALERSAARATAENIWRLDDAEALVLEQLLTLHDEQLQQASVNAMHEVHKRLVRFAQSSRPTPWSSLGERVNEPG</sequence>
<dbReference type="EMBL" id="FSRU01000001">
    <property type="protein sequence ID" value="SIO21069.1"/>
    <property type="molecule type" value="Genomic_DNA"/>
</dbReference>